<keyword evidence="2" id="KW-1185">Reference proteome</keyword>
<comment type="caution">
    <text evidence="1">The sequence shown here is derived from an EMBL/GenBank/DDBJ whole genome shotgun (WGS) entry which is preliminary data.</text>
</comment>
<dbReference type="Proteomes" id="UP001165960">
    <property type="component" value="Unassembled WGS sequence"/>
</dbReference>
<dbReference type="EMBL" id="QTSX02006411">
    <property type="protein sequence ID" value="KAJ9055152.1"/>
    <property type="molecule type" value="Genomic_DNA"/>
</dbReference>
<keyword evidence="1" id="KW-0689">Ribosomal protein</keyword>
<sequence>MKVKAHEIRDKSKPELLKQLDELKQELSKLRVQQVVSPQSTKLCKISEVRKSIARVLTVINANNRANLRELFKGKKHIPLEIREKKTRAIRRQLTKEELKLKTRKQTKRERYFPARKYAIKA</sequence>
<accession>A0ACC2RYM4</accession>
<gene>
    <name evidence="1" type="primary">rpl35_1</name>
    <name evidence="1" type="ORF">DSO57_1007376</name>
</gene>
<protein>
    <submittedName>
        <fullName evidence="1">60S ribosomal protein L35, L29</fullName>
    </submittedName>
</protein>
<proteinExistence type="predicted"/>
<organism evidence="1 2">
    <name type="scientific">Entomophthora muscae</name>
    <dbReference type="NCBI Taxonomy" id="34485"/>
    <lineage>
        <taxon>Eukaryota</taxon>
        <taxon>Fungi</taxon>
        <taxon>Fungi incertae sedis</taxon>
        <taxon>Zoopagomycota</taxon>
        <taxon>Entomophthoromycotina</taxon>
        <taxon>Entomophthoromycetes</taxon>
        <taxon>Entomophthorales</taxon>
        <taxon>Entomophthoraceae</taxon>
        <taxon>Entomophthora</taxon>
    </lineage>
</organism>
<evidence type="ECO:0000313" key="2">
    <source>
        <dbReference type="Proteomes" id="UP001165960"/>
    </source>
</evidence>
<keyword evidence="1" id="KW-0687">Ribonucleoprotein</keyword>
<evidence type="ECO:0000313" key="1">
    <source>
        <dbReference type="EMBL" id="KAJ9055152.1"/>
    </source>
</evidence>
<name>A0ACC2RYM4_9FUNG</name>
<reference evidence="1" key="1">
    <citation type="submission" date="2022-04" db="EMBL/GenBank/DDBJ databases">
        <title>Genome of the entomopathogenic fungus Entomophthora muscae.</title>
        <authorList>
            <person name="Elya C."/>
            <person name="Lovett B.R."/>
            <person name="Lee E."/>
            <person name="Macias A.M."/>
            <person name="Hajek A.E."/>
            <person name="De Bivort B.L."/>
            <person name="Kasson M.T."/>
            <person name="De Fine Licht H.H."/>
            <person name="Stajich J.E."/>
        </authorList>
    </citation>
    <scope>NUCLEOTIDE SEQUENCE</scope>
    <source>
        <strain evidence="1">Berkeley</strain>
    </source>
</reference>